<evidence type="ECO:0000313" key="3">
    <source>
        <dbReference type="Proteomes" id="UP001595772"/>
    </source>
</evidence>
<keyword evidence="3" id="KW-1185">Reference proteome</keyword>
<name>A0ABV8GZT7_9BACI</name>
<organism evidence="2 3">
    <name type="scientific">Oceanobacillus longus</name>
    <dbReference type="NCBI Taxonomy" id="930120"/>
    <lineage>
        <taxon>Bacteria</taxon>
        <taxon>Bacillati</taxon>
        <taxon>Bacillota</taxon>
        <taxon>Bacilli</taxon>
        <taxon>Bacillales</taxon>
        <taxon>Bacillaceae</taxon>
        <taxon>Oceanobacillus</taxon>
    </lineage>
</organism>
<dbReference type="SUPFAM" id="SSF161266">
    <property type="entry name" value="Gam-like"/>
    <property type="match status" value="1"/>
</dbReference>
<sequence length="130" mass="14963">MSVENLVISEEMLARYYDLNKMKKEIEAEMNQLKSNFHAYMDQYAGANQKGEITEGRYKLLRQIRKSEKFSEKDTVARLEKLQMDDLIKVVEKPDDGKINAAIELGLLAEEDLEDCRITSYSPAIAVKKV</sequence>
<dbReference type="Proteomes" id="UP001595772">
    <property type="component" value="Unassembled WGS sequence"/>
</dbReference>
<keyword evidence="1" id="KW-0175">Coiled coil</keyword>
<gene>
    <name evidence="2" type="ORF">ACFOUV_15010</name>
</gene>
<feature type="coiled-coil region" evidence="1">
    <location>
        <begin position="16"/>
        <end position="43"/>
    </location>
</feature>
<reference evidence="3" key="1">
    <citation type="journal article" date="2019" name="Int. J. Syst. Evol. Microbiol.">
        <title>The Global Catalogue of Microorganisms (GCM) 10K type strain sequencing project: providing services to taxonomists for standard genome sequencing and annotation.</title>
        <authorList>
            <consortium name="The Broad Institute Genomics Platform"/>
            <consortium name="The Broad Institute Genome Sequencing Center for Infectious Disease"/>
            <person name="Wu L."/>
            <person name="Ma J."/>
        </authorList>
    </citation>
    <scope>NUCLEOTIDE SEQUENCE [LARGE SCALE GENOMIC DNA]</scope>
    <source>
        <strain evidence="3">IBRC-M 10703</strain>
    </source>
</reference>
<comment type="caution">
    <text evidence="2">The sequence shown here is derived from an EMBL/GenBank/DDBJ whole genome shotgun (WGS) entry which is preliminary data.</text>
</comment>
<protein>
    <submittedName>
        <fullName evidence="2">Uncharacterized protein</fullName>
    </submittedName>
</protein>
<accession>A0ABV8GZT7</accession>
<dbReference type="RefSeq" id="WP_379497596.1">
    <property type="nucleotide sequence ID" value="NZ_JBHSAO010000011.1"/>
</dbReference>
<proteinExistence type="predicted"/>
<evidence type="ECO:0000256" key="1">
    <source>
        <dbReference type="SAM" id="Coils"/>
    </source>
</evidence>
<dbReference type="EMBL" id="JBHSAO010000011">
    <property type="protein sequence ID" value="MFC4025103.1"/>
    <property type="molecule type" value="Genomic_DNA"/>
</dbReference>
<evidence type="ECO:0000313" key="2">
    <source>
        <dbReference type="EMBL" id="MFC4025103.1"/>
    </source>
</evidence>